<reference evidence="1" key="1">
    <citation type="submission" date="2023-08" db="EMBL/GenBank/DDBJ databases">
        <authorList>
            <person name="Audoor S."/>
            <person name="Bilcke G."/>
        </authorList>
    </citation>
    <scope>NUCLEOTIDE SEQUENCE</scope>
</reference>
<organism evidence="1 2">
    <name type="scientific">Cylindrotheca closterium</name>
    <dbReference type="NCBI Taxonomy" id="2856"/>
    <lineage>
        <taxon>Eukaryota</taxon>
        <taxon>Sar</taxon>
        <taxon>Stramenopiles</taxon>
        <taxon>Ochrophyta</taxon>
        <taxon>Bacillariophyta</taxon>
        <taxon>Bacillariophyceae</taxon>
        <taxon>Bacillariophycidae</taxon>
        <taxon>Bacillariales</taxon>
        <taxon>Bacillariaceae</taxon>
        <taxon>Cylindrotheca</taxon>
    </lineage>
</organism>
<name>A0AAD2CSF6_9STRA</name>
<keyword evidence="2" id="KW-1185">Reference proteome</keyword>
<evidence type="ECO:0000313" key="1">
    <source>
        <dbReference type="EMBL" id="CAJ1939606.1"/>
    </source>
</evidence>
<comment type="caution">
    <text evidence="1">The sequence shown here is derived from an EMBL/GenBank/DDBJ whole genome shotgun (WGS) entry which is preliminary data.</text>
</comment>
<dbReference type="AlphaFoldDB" id="A0AAD2CSF6"/>
<dbReference type="EMBL" id="CAKOGP040000815">
    <property type="protein sequence ID" value="CAJ1939606.1"/>
    <property type="molecule type" value="Genomic_DNA"/>
</dbReference>
<evidence type="ECO:0000313" key="2">
    <source>
        <dbReference type="Proteomes" id="UP001295423"/>
    </source>
</evidence>
<dbReference type="Proteomes" id="UP001295423">
    <property type="component" value="Unassembled WGS sequence"/>
</dbReference>
<dbReference type="PANTHER" id="PTHR31362">
    <property type="entry name" value="GLYCOSYLTRANSFERASE STELLO1-RELATED"/>
    <property type="match status" value="1"/>
</dbReference>
<dbReference type="InterPro" id="IPR005049">
    <property type="entry name" value="STL-like"/>
</dbReference>
<sequence>MPDSSTGTVFKGEKLRDFSHPKALLQKTISHAITDPLPFKNDFKGKCTKWGVVTTIFDPTEAISRVSKLPEWCLVVVADTKTPDDYMEKFKTLLGGSEGSTFFFLVERQKKRERLDGPIGAFVRVMPWRHFGRKNLGYLFAILHVADFFFDFDDDNYIKVDESTGEPVEILPSTTVLDNVVVAMSGPTAFNHHPMMKPSIPAPSWASGFPLEYIKDEATEG</sequence>
<gene>
    <name evidence="1" type="ORF">CYCCA115_LOCUS6661</name>
</gene>
<accession>A0AAD2CSF6</accession>
<protein>
    <submittedName>
        <fullName evidence="1">Uncharacterized protein</fullName>
    </submittedName>
</protein>
<proteinExistence type="predicted"/>
<dbReference type="PANTHER" id="PTHR31362:SF0">
    <property type="entry name" value="EXOSTOSIN DOMAIN-CONTAINING PROTEIN-RELATED"/>
    <property type="match status" value="1"/>
</dbReference>